<proteinExistence type="predicted"/>
<evidence type="ECO:0000313" key="1">
    <source>
        <dbReference type="EMBL" id="CAJ1944907.1"/>
    </source>
</evidence>
<gene>
    <name evidence="1" type="ORF">AYBTSS11_LOCUS12172</name>
</gene>
<evidence type="ECO:0000313" key="2">
    <source>
        <dbReference type="Proteomes" id="UP001189624"/>
    </source>
</evidence>
<protein>
    <submittedName>
        <fullName evidence="1">Uncharacterized protein</fullName>
    </submittedName>
</protein>
<reference evidence="1" key="1">
    <citation type="submission" date="2023-10" db="EMBL/GenBank/DDBJ databases">
        <authorList>
            <person name="Domelevo Entfellner J.-B."/>
        </authorList>
    </citation>
    <scope>NUCLEOTIDE SEQUENCE</scope>
</reference>
<accession>A0AA86VEQ1</accession>
<dbReference type="EMBL" id="OY731400">
    <property type="protein sequence ID" value="CAJ1944907.1"/>
    <property type="molecule type" value="Genomic_DNA"/>
</dbReference>
<dbReference type="Proteomes" id="UP001189624">
    <property type="component" value="Chromosome 3"/>
</dbReference>
<keyword evidence="2" id="KW-1185">Reference proteome</keyword>
<dbReference type="Gramene" id="rna-AYBTSS11_LOCUS12172">
    <property type="protein sequence ID" value="CAJ1944907.1"/>
    <property type="gene ID" value="gene-AYBTSS11_LOCUS12172"/>
</dbReference>
<organism evidence="1 2">
    <name type="scientific">Sphenostylis stenocarpa</name>
    <dbReference type="NCBI Taxonomy" id="92480"/>
    <lineage>
        <taxon>Eukaryota</taxon>
        <taxon>Viridiplantae</taxon>
        <taxon>Streptophyta</taxon>
        <taxon>Embryophyta</taxon>
        <taxon>Tracheophyta</taxon>
        <taxon>Spermatophyta</taxon>
        <taxon>Magnoliopsida</taxon>
        <taxon>eudicotyledons</taxon>
        <taxon>Gunneridae</taxon>
        <taxon>Pentapetalae</taxon>
        <taxon>rosids</taxon>
        <taxon>fabids</taxon>
        <taxon>Fabales</taxon>
        <taxon>Fabaceae</taxon>
        <taxon>Papilionoideae</taxon>
        <taxon>50 kb inversion clade</taxon>
        <taxon>NPAAA clade</taxon>
        <taxon>indigoferoid/millettioid clade</taxon>
        <taxon>Phaseoleae</taxon>
        <taxon>Sphenostylis</taxon>
    </lineage>
</organism>
<name>A0AA86VEQ1_9FABA</name>
<dbReference type="AlphaFoldDB" id="A0AA86VEQ1"/>
<sequence length="84" mass="9420">MSLAMALSEEAFKGCRVFIIAECVEDDALKEKREINVMSDQRTNKSRKIMDVNEMVMSTCSKNIMKNGANILWDKKAASDTPTS</sequence>